<dbReference type="Gene3D" id="3.60.15.10">
    <property type="entry name" value="Ribonuclease Z/Hydroxyacylglutathione hydrolase-like"/>
    <property type="match status" value="1"/>
</dbReference>
<gene>
    <name evidence="3" type="ORF">C0039_02490</name>
</gene>
<comment type="caution">
    <text evidence="3">The sequence shown here is derived from an EMBL/GenBank/DDBJ whole genome shotgun (WGS) entry which is preliminary data.</text>
</comment>
<keyword evidence="3" id="KW-0378">Hydrolase</keyword>
<accession>A0A2N5X6J0</accession>
<dbReference type="CDD" id="cd07726">
    <property type="entry name" value="ST1585-like_MBL-fold"/>
    <property type="match status" value="1"/>
</dbReference>
<protein>
    <submittedName>
        <fullName evidence="3">MBL fold metallo-hydrolase</fullName>
    </submittedName>
</protein>
<evidence type="ECO:0000259" key="2">
    <source>
        <dbReference type="SMART" id="SM00849"/>
    </source>
</evidence>
<dbReference type="InterPro" id="IPR036866">
    <property type="entry name" value="RibonucZ/Hydroxyglut_hydro"/>
</dbReference>
<dbReference type="GO" id="GO:0016787">
    <property type="term" value="F:hydrolase activity"/>
    <property type="evidence" value="ECO:0007669"/>
    <property type="project" value="UniProtKB-KW"/>
</dbReference>
<dbReference type="InterPro" id="IPR037482">
    <property type="entry name" value="ST1585_MBL-fold"/>
</dbReference>
<evidence type="ECO:0000313" key="4">
    <source>
        <dbReference type="Proteomes" id="UP000235005"/>
    </source>
</evidence>
<dbReference type="RefSeq" id="WP_076000677.1">
    <property type="nucleotide sequence ID" value="NZ_PKUS01000002.1"/>
</dbReference>
<evidence type="ECO:0000313" key="3">
    <source>
        <dbReference type="EMBL" id="PLW70099.1"/>
    </source>
</evidence>
<dbReference type="Pfam" id="PF00753">
    <property type="entry name" value="Lactamase_B"/>
    <property type="match status" value="1"/>
</dbReference>
<reference evidence="3 4" key="1">
    <citation type="submission" date="2018-01" db="EMBL/GenBank/DDBJ databases">
        <title>The draft genome sequence of Halioglobus lutimaris HF004.</title>
        <authorList>
            <person name="Du Z.-J."/>
            <person name="Shi M.-J."/>
        </authorList>
    </citation>
    <scope>NUCLEOTIDE SEQUENCE [LARGE SCALE GENOMIC DNA]</scope>
    <source>
        <strain evidence="3 4">HF004</strain>
    </source>
</reference>
<name>A0A2N5X6J0_9GAMM</name>
<organism evidence="3 4">
    <name type="scientific">Pseudohalioglobus lutimaris</name>
    <dbReference type="NCBI Taxonomy" id="1737061"/>
    <lineage>
        <taxon>Bacteria</taxon>
        <taxon>Pseudomonadati</taxon>
        <taxon>Pseudomonadota</taxon>
        <taxon>Gammaproteobacteria</taxon>
        <taxon>Cellvibrionales</taxon>
        <taxon>Halieaceae</taxon>
        <taxon>Pseudohalioglobus</taxon>
    </lineage>
</organism>
<keyword evidence="1" id="KW-0472">Membrane</keyword>
<dbReference type="Proteomes" id="UP000235005">
    <property type="component" value="Unassembled WGS sequence"/>
</dbReference>
<dbReference type="PANTHER" id="PTHR42951">
    <property type="entry name" value="METALLO-BETA-LACTAMASE DOMAIN-CONTAINING"/>
    <property type="match status" value="1"/>
</dbReference>
<evidence type="ECO:0000256" key="1">
    <source>
        <dbReference type="SAM" id="Phobius"/>
    </source>
</evidence>
<dbReference type="InterPro" id="IPR001279">
    <property type="entry name" value="Metallo-B-lactamas"/>
</dbReference>
<dbReference type="SUPFAM" id="SSF56281">
    <property type="entry name" value="Metallo-hydrolase/oxidoreductase"/>
    <property type="match status" value="1"/>
</dbReference>
<feature type="domain" description="Metallo-beta-lactamase" evidence="2">
    <location>
        <begin position="25"/>
        <end position="230"/>
    </location>
</feature>
<dbReference type="EMBL" id="PKUS01000002">
    <property type="protein sequence ID" value="PLW70099.1"/>
    <property type="molecule type" value="Genomic_DNA"/>
</dbReference>
<keyword evidence="4" id="KW-1185">Reference proteome</keyword>
<dbReference type="PANTHER" id="PTHR42951:SF22">
    <property type="entry name" value="METALLO BETA-LACTAMASE SUPERFAMILY LIPOPROTEIN"/>
    <property type="match status" value="1"/>
</dbReference>
<dbReference type="InterPro" id="IPR050855">
    <property type="entry name" value="NDM-1-like"/>
</dbReference>
<dbReference type="OrthoDB" id="9815874at2"/>
<dbReference type="SMART" id="SM00849">
    <property type="entry name" value="Lactamase_B"/>
    <property type="match status" value="1"/>
</dbReference>
<feature type="transmembrane region" description="Helical" evidence="1">
    <location>
        <begin position="215"/>
        <end position="236"/>
    </location>
</feature>
<keyword evidence="1" id="KW-1133">Transmembrane helix</keyword>
<dbReference type="AlphaFoldDB" id="A0A2N5X6J0"/>
<keyword evidence="1" id="KW-0812">Transmembrane</keyword>
<sequence>MEPAATEDLGFGITRIDADYLQPGLVCFYLLESNGEYALVETGTQHSVPRLQALMQARGIAPGQVRYVIPTHVHLDHAGGAGVMMDIFPNAELLAHPRGARHLIDPARLVQGSREVYGDEVFQQLYGDIRPVAARRVIEVADGETVQFGGRRLLLRHTPGHADHHFCIWDEVSRGWFSGDVFGISYDWFRTPGGDYSMPATTPTQFRPEALKASLVLLGAMGPVTIYLTHFGALAYTREKQQMLMRQIDDYVALARDCAGDAAVMEEALMDYSQQRVEEMNAGVEMRHMRERFRHDAHLNAQGLAVWMQRQQI</sequence>
<proteinExistence type="predicted"/>